<protein>
    <submittedName>
        <fullName evidence="2">Hypothetical membrane protein</fullName>
    </submittedName>
</protein>
<feature type="transmembrane region" description="Helical" evidence="1">
    <location>
        <begin position="12"/>
        <end position="34"/>
    </location>
</feature>
<keyword evidence="1" id="KW-0812">Transmembrane</keyword>
<keyword evidence="1" id="KW-1133">Transmembrane helix</keyword>
<evidence type="ECO:0000313" key="2">
    <source>
        <dbReference type="EMBL" id="CDF82619.1"/>
    </source>
</evidence>
<accession>A0A024HDG8</accession>
<dbReference type="PATRIC" id="fig|1301098.3.peg.1262"/>
<name>A0A024HDG8_PSEKB</name>
<evidence type="ECO:0000256" key="1">
    <source>
        <dbReference type="SAM" id="Phobius"/>
    </source>
</evidence>
<dbReference type="RefSeq" id="WP_277914514.1">
    <property type="nucleotide sequence ID" value="NZ_HG322950.1"/>
</dbReference>
<evidence type="ECO:0000313" key="3">
    <source>
        <dbReference type="Proteomes" id="UP000025241"/>
    </source>
</evidence>
<dbReference type="STRING" id="1301098.PKB_1254"/>
<keyword evidence="3" id="KW-1185">Reference proteome</keyword>
<reference evidence="2 3" key="1">
    <citation type="submission" date="2013-03" db="EMBL/GenBank/DDBJ databases">
        <authorList>
            <person name="Linke B."/>
        </authorList>
    </citation>
    <scope>NUCLEOTIDE SEQUENCE [LARGE SCALE GENOMIC DNA]</scope>
    <source>
        <strain evidence="2 3">B13</strain>
    </source>
</reference>
<reference evidence="2 3" key="2">
    <citation type="submission" date="2014-05" db="EMBL/GenBank/DDBJ databases">
        <title>Genome sequence of the 3-chlorobenzoate degrading bacterium Pseudomonas knackmussii B13 shows multiple evidence for horizontal gene transfer.</title>
        <authorList>
            <person name="Miyazaki R."/>
            <person name="Bertelli C."/>
            <person name="Falquet L."/>
            <person name="Robinson-Rechavi M."/>
            <person name="Gharib W."/>
            <person name="Roy S."/>
            <person name="Van der Meer J.R."/>
        </authorList>
    </citation>
    <scope>NUCLEOTIDE SEQUENCE [LARGE SCALE GENOMIC DNA]</scope>
    <source>
        <strain evidence="2 3">B13</strain>
    </source>
</reference>
<sequence>MRNALLYAGSAIALVFAVIGFCIIVPVIPAFMYWEWGCHL</sequence>
<organism evidence="2 3">
    <name type="scientific">Pseudomonas knackmussii (strain DSM 6978 / CCUG 54928 / LMG 23759 / B13)</name>
    <dbReference type="NCBI Taxonomy" id="1301098"/>
    <lineage>
        <taxon>Bacteria</taxon>
        <taxon>Pseudomonadati</taxon>
        <taxon>Pseudomonadota</taxon>
        <taxon>Gammaproteobacteria</taxon>
        <taxon>Pseudomonadales</taxon>
        <taxon>Pseudomonadaceae</taxon>
        <taxon>Pseudomonas</taxon>
    </lineage>
</organism>
<keyword evidence="1" id="KW-0472">Membrane</keyword>
<dbReference type="EMBL" id="HG322950">
    <property type="protein sequence ID" value="CDF82619.1"/>
    <property type="molecule type" value="Genomic_DNA"/>
</dbReference>
<dbReference type="HOGENOM" id="CLU_3295184_0_0_6"/>
<dbReference type="KEGG" id="pkc:PKB_1254"/>
<proteinExistence type="predicted"/>
<dbReference type="Proteomes" id="UP000025241">
    <property type="component" value="Chromosome I"/>
</dbReference>
<dbReference type="AlphaFoldDB" id="A0A024HDG8"/>
<gene>
    <name evidence="2" type="ORF">PKB_1254</name>
</gene>